<gene>
    <name evidence="1" type="ORF">BDN72DRAFT_965999</name>
</gene>
<evidence type="ECO:0000313" key="1">
    <source>
        <dbReference type="EMBL" id="TFK59596.1"/>
    </source>
</evidence>
<dbReference type="EMBL" id="ML208936">
    <property type="protein sequence ID" value="TFK59596.1"/>
    <property type="molecule type" value="Genomic_DNA"/>
</dbReference>
<dbReference type="Proteomes" id="UP000308600">
    <property type="component" value="Unassembled WGS sequence"/>
</dbReference>
<protein>
    <submittedName>
        <fullName evidence="1">Uncharacterized protein</fullName>
    </submittedName>
</protein>
<organism evidence="1 2">
    <name type="scientific">Pluteus cervinus</name>
    <dbReference type="NCBI Taxonomy" id="181527"/>
    <lineage>
        <taxon>Eukaryota</taxon>
        <taxon>Fungi</taxon>
        <taxon>Dikarya</taxon>
        <taxon>Basidiomycota</taxon>
        <taxon>Agaricomycotina</taxon>
        <taxon>Agaricomycetes</taxon>
        <taxon>Agaricomycetidae</taxon>
        <taxon>Agaricales</taxon>
        <taxon>Pluteineae</taxon>
        <taxon>Pluteaceae</taxon>
        <taxon>Pluteus</taxon>
    </lineage>
</organism>
<sequence length="476" mass="53709">MDISGLTKAEAFAKLDSEMAHLEKRLLVLRNLRNTLPPISSLPNEILAQIFLICHNLDIEPDSNGIVHWKSKTQGQTRLVLSWISHCWRITAISYPDLWTFVPNGSTEYLQACLFRSKGLDIAVILDGPQQRHIQQCFREMPRIRNLHADFSGTPDSECIDPDGAWDLHAPPLVSLSIKDMDLGEAKGDDPLFSAVHPQLRHSIIDNSDFMWDSPFVSAPTLTTLHVINPDERISVEDLVAKLQTMASLVDCKFVSCLSEPVQPHDQIHQQLVLPNLRTLTLQQKPMTSVFALLSHLDTPNSSVYIGSDPEGLASEYFDNTFQLFHEYWYKSRYRKPDDKEPLYLSIDCHPPPTFILTVSTPVVEGTSCRFTMTIRSRIGGSIYNVPPSLSLLGPNFRTVSLNGVSSSIISFVAKFTDPRLLRITNFRGLEESGDQQQRFGGEETGLECCFSHLEELEVDGRRYNSFEELYSSKSQ</sequence>
<proteinExistence type="predicted"/>
<name>A0ACD3A1S1_9AGAR</name>
<accession>A0ACD3A1S1</accession>
<keyword evidence="2" id="KW-1185">Reference proteome</keyword>
<evidence type="ECO:0000313" key="2">
    <source>
        <dbReference type="Proteomes" id="UP000308600"/>
    </source>
</evidence>
<reference evidence="1 2" key="1">
    <citation type="journal article" date="2019" name="Nat. Ecol. Evol.">
        <title>Megaphylogeny resolves global patterns of mushroom evolution.</title>
        <authorList>
            <person name="Varga T."/>
            <person name="Krizsan K."/>
            <person name="Foldi C."/>
            <person name="Dima B."/>
            <person name="Sanchez-Garcia M."/>
            <person name="Sanchez-Ramirez S."/>
            <person name="Szollosi G.J."/>
            <person name="Szarkandi J.G."/>
            <person name="Papp V."/>
            <person name="Albert L."/>
            <person name="Andreopoulos W."/>
            <person name="Angelini C."/>
            <person name="Antonin V."/>
            <person name="Barry K.W."/>
            <person name="Bougher N.L."/>
            <person name="Buchanan P."/>
            <person name="Buyck B."/>
            <person name="Bense V."/>
            <person name="Catcheside P."/>
            <person name="Chovatia M."/>
            <person name="Cooper J."/>
            <person name="Damon W."/>
            <person name="Desjardin D."/>
            <person name="Finy P."/>
            <person name="Geml J."/>
            <person name="Haridas S."/>
            <person name="Hughes K."/>
            <person name="Justo A."/>
            <person name="Karasinski D."/>
            <person name="Kautmanova I."/>
            <person name="Kiss B."/>
            <person name="Kocsube S."/>
            <person name="Kotiranta H."/>
            <person name="LaButti K.M."/>
            <person name="Lechner B.E."/>
            <person name="Liimatainen K."/>
            <person name="Lipzen A."/>
            <person name="Lukacs Z."/>
            <person name="Mihaltcheva S."/>
            <person name="Morgado L.N."/>
            <person name="Niskanen T."/>
            <person name="Noordeloos M.E."/>
            <person name="Ohm R.A."/>
            <person name="Ortiz-Santana B."/>
            <person name="Ovrebo C."/>
            <person name="Racz N."/>
            <person name="Riley R."/>
            <person name="Savchenko A."/>
            <person name="Shiryaev A."/>
            <person name="Soop K."/>
            <person name="Spirin V."/>
            <person name="Szebenyi C."/>
            <person name="Tomsovsky M."/>
            <person name="Tulloss R.E."/>
            <person name="Uehling J."/>
            <person name="Grigoriev I.V."/>
            <person name="Vagvolgyi C."/>
            <person name="Papp T."/>
            <person name="Martin F.M."/>
            <person name="Miettinen O."/>
            <person name="Hibbett D.S."/>
            <person name="Nagy L.G."/>
        </authorList>
    </citation>
    <scope>NUCLEOTIDE SEQUENCE [LARGE SCALE GENOMIC DNA]</scope>
    <source>
        <strain evidence="1 2">NL-1719</strain>
    </source>
</reference>